<dbReference type="Gene3D" id="3.40.50.150">
    <property type="entry name" value="Vaccinia Virus protein VP39"/>
    <property type="match status" value="1"/>
</dbReference>
<keyword evidence="8" id="KW-1185">Reference proteome</keyword>
<keyword evidence="2 7" id="KW-0489">Methyltransferase</keyword>
<dbReference type="PROSITE" id="PS00092">
    <property type="entry name" value="N6_MTASE"/>
    <property type="match status" value="1"/>
</dbReference>
<dbReference type="GO" id="GO:0009007">
    <property type="term" value="F:site-specific DNA-methyltransferase (adenine-specific) activity"/>
    <property type="evidence" value="ECO:0007669"/>
    <property type="project" value="UniProtKB-EC"/>
</dbReference>
<evidence type="ECO:0000256" key="3">
    <source>
        <dbReference type="ARBA" id="ARBA00022679"/>
    </source>
</evidence>
<evidence type="ECO:0000313" key="8">
    <source>
        <dbReference type="Proteomes" id="UP000282957"/>
    </source>
</evidence>
<evidence type="ECO:0000256" key="1">
    <source>
        <dbReference type="ARBA" id="ARBA00006594"/>
    </source>
</evidence>
<dbReference type="GO" id="GO:0032259">
    <property type="term" value="P:methylation"/>
    <property type="evidence" value="ECO:0007669"/>
    <property type="project" value="UniProtKB-KW"/>
</dbReference>
<evidence type="ECO:0000259" key="6">
    <source>
        <dbReference type="Pfam" id="PF01555"/>
    </source>
</evidence>
<dbReference type="EMBL" id="SACL01000011">
    <property type="protein sequence ID" value="RVT91362.1"/>
    <property type="molecule type" value="Genomic_DNA"/>
</dbReference>
<organism evidence="7 8">
    <name type="scientific">Rhodovarius crocodyli</name>
    <dbReference type="NCBI Taxonomy" id="1979269"/>
    <lineage>
        <taxon>Bacteria</taxon>
        <taxon>Pseudomonadati</taxon>
        <taxon>Pseudomonadota</taxon>
        <taxon>Alphaproteobacteria</taxon>
        <taxon>Acetobacterales</taxon>
        <taxon>Roseomonadaceae</taxon>
        <taxon>Rhodovarius</taxon>
    </lineage>
</organism>
<dbReference type="InterPro" id="IPR002941">
    <property type="entry name" value="DNA_methylase_N4/N6"/>
</dbReference>
<feature type="domain" description="DNA methylase N-4/N-6" evidence="6">
    <location>
        <begin position="49"/>
        <end position="398"/>
    </location>
</feature>
<gene>
    <name evidence="7" type="ORF">EOD42_22165</name>
</gene>
<comment type="caution">
    <text evidence="7">The sequence shown here is derived from an EMBL/GenBank/DDBJ whole genome shotgun (WGS) entry which is preliminary data.</text>
</comment>
<dbReference type="GO" id="GO:0003677">
    <property type="term" value="F:DNA binding"/>
    <property type="evidence" value="ECO:0007669"/>
    <property type="project" value="InterPro"/>
</dbReference>
<dbReference type="Pfam" id="PF01555">
    <property type="entry name" value="N6_N4_Mtase"/>
    <property type="match status" value="1"/>
</dbReference>
<dbReference type="GO" id="GO:0008170">
    <property type="term" value="F:N-methyltransferase activity"/>
    <property type="evidence" value="ECO:0007669"/>
    <property type="project" value="InterPro"/>
</dbReference>
<evidence type="ECO:0000256" key="2">
    <source>
        <dbReference type="ARBA" id="ARBA00022603"/>
    </source>
</evidence>
<comment type="catalytic activity">
    <reaction evidence="4">
        <text>a 2'-deoxyadenosine in DNA + S-adenosyl-L-methionine = an N(6)-methyl-2'-deoxyadenosine in DNA + S-adenosyl-L-homocysteine + H(+)</text>
        <dbReference type="Rhea" id="RHEA:15197"/>
        <dbReference type="Rhea" id="RHEA-COMP:12418"/>
        <dbReference type="Rhea" id="RHEA-COMP:12419"/>
        <dbReference type="ChEBI" id="CHEBI:15378"/>
        <dbReference type="ChEBI" id="CHEBI:57856"/>
        <dbReference type="ChEBI" id="CHEBI:59789"/>
        <dbReference type="ChEBI" id="CHEBI:90615"/>
        <dbReference type="ChEBI" id="CHEBI:90616"/>
        <dbReference type="EC" id="2.1.1.72"/>
    </reaction>
</comment>
<dbReference type="PRINTS" id="PR00508">
    <property type="entry name" value="S21N4MTFRASE"/>
</dbReference>
<dbReference type="InterPro" id="IPR001091">
    <property type="entry name" value="RM_Methyltransferase"/>
</dbReference>
<reference evidence="7 8" key="1">
    <citation type="submission" date="2019-01" db="EMBL/GenBank/DDBJ databases">
        <authorList>
            <person name="Chen W.-M."/>
        </authorList>
    </citation>
    <scope>NUCLEOTIDE SEQUENCE [LARGE SCALE GENOMIC DNA]</scope>
    <source>
        <strain evidence="7 8">CCP-6</strain>
    </source>
</reference>
<accession>A0A437M177</accession>
<dbReference type="EC" id="2.1.1.-" evidence="5"/>
<dbReference type="Proteomes" id="UP000282957">
    <property type="component" value="Unassembled WGS sequence"/>
</dbReference>
<dbReference type="InterPro" id="IPR002052">
    <property type="entry name" value="DNA_methylase_N6_adenine_CS"/>
</dbReference>
<evidence type="ECO:0000313" key="7">
    <source>
        <dbReference type="EMBL" id="RVT91362.1"/>
    </source>
</evidence>
<dbReference type="InterPro" id="IPR029063">
    <property type="entry name" value="SAM-dependent_MTases_sf"/>
</dbReference>
<evidence type="ECO:0000256" key="5">
    <source>
        <dbReference type="RuleBase" id="RU362026"/>
    </source>
</evidence>
<evidence type="ECO:0000256" key="4">
    <source>
        <dbReference type="ARBA" id="ARBA00047942"/>
    </source>
</evidence>
<dbReference type="SUPFAM" id="SSF53335">
    <property type="entry name" value="S-adenosyl-L-methionine-dependent methyltransferases"/>
    <property type="match status" value="1"/>
</dbReference>
<comment type="similarity">
    <text evidence="1 5">Belongs to the N(4)/N(6)-methyltransferase family.</text>
</comment>
<protein>
    <recommendedName>
        <fullName evidence="5">Methyltransferase</fullName>
        <ecNumber evidence="5">2.1.1.-</ecNumber>
    </recommendedName>
</protein>
<keyword evidence="3 7" id="KW-0808">Transferase</keyword>
<dbReference type="OrthoDB" id="9800801at2"/>
<sequence length="431" mass="46719">MLTYRGSRSSSPGRWHMDNATTARRPAIEVIHADCVDVMARLAEQGRVVHAIVTDPPYNLTSIIDRFGGDDAVETPFGSDGAFQRISRGFMGKTWDTDIAFRKATWRLAWDLLPPGGHLGAFGGTRTWHRMAVAIEDAGFEIRDCLAWLYGSGWPKSHDVSKSIVKLLGPGPVAAQWEGWGTALKPAWEPIVLARKPIWSSVPRNVLRYLTGGLNIDASRVPLAPDDRLHQGVKGDGQPVERASREGEWGFRAVDRQPGLDRWPANVLHDGSDEVEEAFAAFGADKGARAPVRGDEPSATTKNAFGDRKRVSGAFHGDRGTASRFFYSAKAGENDRAGSEHPTVKPLALMQWLVRLMTPPGGTVLDPFSGSGSTLEAAFREGFDAIGIEADATYYGDIKRRLAERCGGEVALARPPAAPPAKVSAGPLFDL</sequence>
<proteinExistence type="inferred from homology"/>
<name>A0A437M177_9PROT</name>
<dbReference type="AlphaFoldDB" id="A0A437M177"/>